<comment type="caution">
    <text evidence="2">The sequence shown here is derived from an EMBL/GenBank/DDBJ whole genome shotgun (WGS) entry which is preliminary data.</text>
</comment>
<feature type="compositionally biased region" description="Low complexity" evidence="1">
    <location>
        <begin position="347"/>
        <end position="362"/>
    </location>
</feature>
<evidence type="ECO:0000256" key="1">
    <source>
        <dbReference type="SAM" id="MobiDB-lite"/>
    </source>
</evidence>
<dbReference type="Proteomes" id="UP001189429">
    <property type="component" value="Unassembled WGS sequence"/>
</dbReference>
<dbReference type="EMBL" id="CAUYUJ010001769">
    <property type="protein sequence ID" value="CAK0797542.1"/>
    <property type="molecule type" value="Genomic_DNA"/>
</dbReference>
<name>A0ABN9PZR3_9DINO</name>
<feature type="non-terminal residue" evidence="2">
    <location>
        <position position="382"/>
    </location>
</feature>
<feature type="region of interest" description="Disordered" evidence="1">
    <location>
        <begin position="311"/>
        <end position="382"/>
    </location>
</feature>
<gene>
    <name evidence="2" type="ORF">PCOR1329_LOCUS6587</name>
</gene>
<evidence type="ECO:0000313" key="3">
    <source>
        <dbReference type="Proteomes" id="UP001189429"/>
    </source>
</evidence>
<accession>A0ABN9PZR3</accession>
<organism evidence="2 3">
    <name type="scientific">Prorocentrum cordatum</name>
    <dbReference type="NCBI Taxonomy" id="2364126"/>
    <lineage>
        <taxon>Eukaryota</taxon>
        <taxon>Sar</taxon>
        <taxon>Alveolata</taxon>
        <taxon>Dinophyceae</taxon>
        <taxon>Prorocentrales</taxon>
        <taxon>Prorocentraceae</taxon>
        <taxon>Prorocentrum</taxon>
    </lineage>
</organism>
<protein>
    <submittedName>
        <fullName evidence="2">Uncharacterized protein</fullName>
    </submittedName>
</protein>
<reference evidence="2" key="1">
    <citation type="submission" date="2023-10" db="EMBL/GenBank/DDBJ databases">
        <authorList>
            <person name="Chen Y."/>
            <person name="Shah S."/>
            <person name="Dougan E. K."/>
            <person name="Thang M."/>
            <person name="Chan C."/>
        </authorList>
    </citation>
    <scope>NUCLEOTIDE SEQUENCE [LARGE SCALE GENOMIC DNA]</scope>
</reference>
<feature type="non-terminal residue" evidence="2">
    <location>
        <position position="1"/>
    </location>
</feature>
<keyword evidence="3" id="KW-1185">Reference proteome</keyword>
<sequence>MFNASLASPAGLGGVEAGQVVLPRPAQARLRHLHSFLWHTAYGALPGGAPVPVALQPPGAVPHLVEHHHQRGRLLASRTCDTVRVEGMLVNWTFHRLGGSGPGEGSAGQSPARGGLAAGAAAAGAGEAPAPAADDARASSSDFLHCWARPERYFLALEAQLAAAERAPAEELQGWDALLSASSDCPCHGAFGCRSGSGACVARLASGEACPAGSGACPEVPPALEPAGKPAFAAPPEVCAFAYHRRAASAGAVEAMHVLSHAYSNGIRGVPTDAAEFSLLPPSRGAAGRWRRGTPADASMWLTRWNSGWARTRTRSGPTQCTATFCRRPTPRAPSWPPRSRRRSRCSRPPGATSPAGCSAAGSTGGAPRGPRAARPPRPRGS</sequence>
<proteinExistence type="predicted"/>
<evidence type="ECO:0000313" key="2">
    <source>
        <dbReference type="EMBL" id="CAK0797542.1"/>
    </source>
</evidence>